<sequence>MMNAQSYVGRSICPCIDGYKIEYWFSIRIILHVERDAVVHRNQKVEIAISDGKTDWRCGSARLPLSYVTSTKFVAMITKLYLLQQKIEVGVLLPQPNNCFCSSA</sequence>
<gene>
    <name evidence="1" type="ORF">KP509_13G059600</name>
</gene>
<dbReference type="EMBL" id="CM035418">
    <property type="protein sequence ID" value="KAH7421476.1"/>
    <property type="molecule type" value="Genomic_DNA"/>
</dbReference>
<dbReference type="Proteomes" id="UP000825935">
    <property type="component" value="Chromosome 13"/>
</dbReference>
<comment type="caution">
    <text evidence="1">The sequence shown here is derived from an EMBL/GenBank/DDBJ whole genome shotgun (WGS) entry which is preliminary data.</text>
</comment>
<organism evidence="1 2">
    <name type="scientific">Ceratopteris richardii</name>
    <name type="common">Triangle waterfern</name>
    <dbReference type="NCBI Taxonomy" id="49495"/>
    <lineage>
        <taxon>Eukaryota</taxon>
        <taxon>Viridiplantae</taxon>
        <taxon>Streptophyta</taxon>
        <taxon>Embryophyta</taxon>
        <taxon>Tracheophyta</taxon>
        <taxon>Polypodiopsida</taxon>
        <taxon>Polypodiidae</taxon>
        <taxon>Polypodiales</taxon>
        <taxon>Pteridineae</taxon>
        <taxon>Pteridaceae</taxon>
        <taxon>Parkerioideae</taxon>
        <taxon>Ceratopteris</taxon>
    </lineage>
</organism>
<keyword evidence="2" id="KW-1185">Reference proteome</keyword>
<accession>A0A8T2TI88</accession>
<evidence type="ECO:0000313" key="1">
    <source>
        <dbReference type="EMBL" id="KAH7421476.1"/>
    </source>
</evidence>
<protein>
    <submittedName>
        <fullName evidence="1">Uncharacterized protein</fullName>
    </submittedName>
</protein>
<dbReference type="AlphaFoldDB" id="A0A8T2TI88"/>
<evidence type="ECO:0000313" key="2">
    <source>
        <dbReference type="Proteomes" id="UP000825935"/>
    </source>
</evidence>
<name>A0A8T2TI88_CERRI</name>
<proteinExistence type="predicted"/>
<reference evidence="1" key="1">
    <citation type="submission" date="2021-08" db="EMBL/GenBank/DDBJ databases">
        <title>WGS assembly of Ceratopteris richardii.</title>
        <authorList>
            <person name="Marchant D.B."/>
            <person name="Chen G."/>
            <person name="Jenkins J."/>
            <person name="Shu S."/>
            <person name="Leebens-Mack J."/>
            <person name="Grimwood J."/>
            <person name="Schmutz J."/>
            <person name="Soltis P."/>
            <person name="Soltis D."/>
            <person name="Chen Z.-H."/>
        </authorList>
    </citation>
    <scope>NUCLEOTIDE SEQUENCE</scope>
    <source>
        <strain evidence="1">Whitten #5841</strain>
        <tissue evidence="1">Leaf</tissue>
    </source>
</reference>